<protein>
    <recommendedName>
        <fullName evidence="3">HNH domain-containing protein</fullName>
    </recommendedName>
</protein>
<reference evidence="2" key="1">
    <citation type="submission" date="2021-01" db="EMBL/GenBank/DDBJ databases">
        <authorList>
            <person name="Corre E."/>
            <person name="Pelletier E."/>
            <person name="Niang G."/>
            <person name="Scheremetjew M."/>
            <person name="Finn R."/>
            <person name="Kale V."/>
            <person name="Holt S."/>
            <person name="Cochrane G."/>
            <person name="Meng A."/>
            <person name="Brown T."/>
            <person name="Cohen L."/>
        </authorList>
    </citation>
    <scope>NUCLEOTIDE SEQUENCE</scope>
    <source>
        <strain evidence="2">Pop2</strain>
    </source>
</reference>
<accession>A0A7S1ZQP6</accession>
<dbReference type="AlphaFoldDB" id="A0A7S1ZQP6"/>
<evidence type="ECO:0000313" key="2">
    <source>
        <dbReference type="EMBL" id="CAD9346001.1"/>
    </source>
</evidence>
<dbReference type="EMBL" id="HBGN01029688">
    <property type="protein sequence ID" value="CAD9346001.1"/>
    <property type="molecule type" value="Transcribed_RNA"/>
</dbReference>
<feature type="compositionally biased region" description="Polar residues" evidence="1">
    <location>
        <begin position="1"/>
        <end position="18"/>
    </location>
</feature>
<evidence type="ECO:0000256" key="1">
    <source>
        <dbReference type="SAM" id="MobiDB-lite"/>
    </source>
</evidence>
<evidence type="ECO:0008006" key="3">
    <source>
        <dbReference type="Google" id="ProtNLM"/>
    </source>
</evidence>
<sequence length="335" mass="39177">MDATQKALNQKKSSSSIYTDMEQRVQKKESEGITLPAHLEREDWKERRRVKMLPHLAMKKPMYDNVKMLDPEGEVLCTISTKKGKWYVSKNLATWTSTAHDHIKLKFQPKNKSSSGPKGLYNRSDKQNICVSCGETKFHMRHYVVPYAYRTLLPLKYKNHLSHDIVILCPNCHLFCEQKRQVRMNEMEERLRRPGEEPQFKTDKSLYHVRSCALALLRSREKMPKDKVLEYERVVCQYLNLPPLHDDDDDDETDDKEQPQQLTKEQLQQAIDVQYQIENTNFIPGADLVVQSLGEDDEKIEAFIKEWRRFFLETSKPRFLPVGWGVDNSVVCGGD</sequence>
<proteinExistence type="predicted"/>
<name>A0A7S1ZQP6_9STRA</name>
<gene>
    <name evidence="2" type="ORF">DBRI1063_LOCUS19145</name>
</gene>
<feature type="region of interest" description="Disordered" evidence="1">
    <location>
        <begin position="1"/>
        <end position="30"/>
    </location>
</feature>
<feature type="compositionally biased region" description="Basic and acidic residues" evidence="1">
    <location>
        <begin position="21"/>
        <end position="30"/>
    </location>
</feature>
<organism evidence="2">
    <name type="scientific">Ditylum brightwellii</name>
    <dbReference type="NCBI Taxonomy" id="49249"/>
    <lineage>
        <taxon>Eukaryota</taxon>
        <taxon>Sar</taxon>
        <taxon>Stramenopiles</taxon>
        <taxon>Ochrophyta</taxon>
        <taxon>Bacillariophyta</taxon>
        <taxon>Mediophyceae</taxon>
        <taxon>Lithodesmiophycidae</taxon>
        <taxon>Lithodesmiales</taxon>
        <taxon>Lithodesmiaceae</taxon>
        <taxon>Ditylum</taxon>
    </lineage>
</organism>